<organism evidence="8 9">
    <name type="scientific">Sarocladium strictum</name>
    <name type="common">Black bundle disease fungus</name>
    <name type="synonym">Acremonium strictum</name>
    <dbReference type="NCBI Taxonomy" id="5046"/>
    <lineage>
        <taxon>Eukaryota</taxon>
        <taxon>Fungi</taxon>
        <taxon>Dikarya</taxon>
        <taxon>Ascomycota</taxon>
        <taxon>Pezizomycotina</taxon>
        <taxon>Sordariomycetes</taxon>
        <taxon>Hypocreomycetidae</taxon>
        <taxon>Hypocreales</taxon>
        <taxon>Sarocladiaceae</taxon>
        <taxon>Sarocladium</taxon>
    </lineage>
</organism>
<dbReference type="GO" id="GO:0008270">
    <property type="term" value="F:zinc ion binding"/>
    <property type="evidence" value="ECO:0007669"/>
    <property type="project" value="InterPro"/>
</dbReference>
<dbReference type="Proteomes" id="UP001175261">
    <property type="component" value="Unassembled WGS sequence"/>
</dbReference>
<keyword evidence="9" id="KW-1185">Reference proteome</keyword>
<sequence>MPLPNQTLACTACVKAKRKCSRQSPACLRCHSRGLDCEYPKPKQTSWVLLPETPPDDTQEEARSSPGSDPHSSVSSVDEADAHAQLSSWFTSTNTWFAVRSQQLEVGAVVSLDIGNYVKRIRGWLGRWVTTGSNPFIHSQIYRRSFPRSVQDALSLSCCMNETPQNEPLVMQLVEERSQALLQEHGVDVDGRPLRSARSGSDHELGLIEHIARVHALLIYQFIGLFGESSHRRHLAQRRIGLMLSWARQMVSAAARIVPLGSKDLLASTNGQGPDEEDLIRILWHSWIVAETIRRTWNIMSSMHGLYGIMQTGRPTPCPGGMMFTTRVGIWEARTAAEWQEICSTKSSGLMQVADVLRLIFETESGEINEFAITILEVSYGTDIVQQWKAPN</sequence>
<evidence type="ECO:0000256" key="1">
    <source>
        <dbReference type="ARBA" id="ARBA00022723"/>
    </source>
</evidence>
<evidence type="ECO:0000259" key="7">
    <source>
        <dbReference type="PROSITE" id="PS50048"/>
    </source>
</evidence>
<dbReference type="Gene3D" id="4.10.240.10">
    <property type="entry name" value="Zn(2)-C6 fungal-type DNA-binding domain"/>
    <property type="match status" value="1"/>
</dbReference>
<evidence type="ECO:0000256" key="2">
    <source>
        <dbReference type="ARBA" id="ARBA00022833"/>
    </source>
</evidence>
<evidence type="ECO:0000313" key="8">
    <source>
        <dbReference type="EMBL" id="KAK0382887.1"/>
    </source>
</evidence>
<keyword evidence="5" id="KW-0539">Nucleus</keyword>
<dbReference type="PROSITE" id="PS50048">
    <property type="entry name" value="ZN2_CY6_FUNGAL_2"/>
    <property type="match status" value="1"/>
</dbReference>
<accession>A0AA39GB49</accession>
<evidence type="ECO:0000256" key="3">
    <source>
        <dbReference type="ARBA" id="ARBA00023015"/>
    </source>
</evidence>
<comment type="caution">
    <text evidence="8">The sequence shown here is derived from an EMBL/GenBank/DDBJ whole genome shotgun (WGS) entry which is preliminary data.</text>
</comment>
<protein>
    <recommendedName>
        <fullName evidence="7">Zn(2)-C6 fungal-type domain-containing protein</fullName>
    </recommendedName>
</protein>
<gene>
    <name evidence="8" type="ORF">NLU13_8803</name>
</gene>
<keyword evidence="3" id="KW-0805">Transcription regulation</keyword>
<keyword evidence="1" id="KW-0479">Metal-binding</keyword>
<name>A0AA39GB49_SARSR</name>
<dbReference type="InterPro" id="IPR001138">
    <property type="entry name" value="Zn2Cys6_DnaBD"/>
</dbReference>
<evidence type="ECO:0000256" key="5">
    <source>
        <dbReference type="ARBA" id="ARBA00023242"/>
    </source>
</evidence>
<reference evidence="8" key="1">
    <citation type="submission" date="2022-10" db="EMBL/GenBank/DDBJ databases">
        <title>Determination and structural analysis of whole genome sequence of Sarocladium strictum F4-1.</title>
        <authorList>
            <person name="Hu L."/>
            <person name="Jiang Y."/>
        </authorList>
    </citation>
    <scope>NUCLEOTIDE SEQUENCE</scope>
    <source>
        <strain evidence="8">F4-1</strain>
    </source>
</reference>
<dbReference type="SUPFAM" id="SSF57701">
    <property type="entry name" value="Zn2/Cys6 DNA-binding domain"/>
    <property type="match status" value="1"/>
</dbReference>
<keyword evidence="2" id="KW-0862">Zinc</keyword>
<dbReference type="EMBL" id="JAPDFR010000009">
    <property type="protein sequence ID" value="KAK0382887.1"/>
    <property type="molecule type" value="Genomic_DNA"/>
</dbReference>
<dbReference type="Pfam" id="PF00172">
    <property type="entry name" value="Zn_clus"/>
    <property type="match status" value="1"/>
</dbReference>
<feature type="domain" description="Zn(2)-C6 fungal-type" evidence="7">
    <location>
        <begin position="9"/>
        <end position="39"/>
    </location>
</feature>
<evidence type="ECO:0000313" key="9">
    <source>
        <dbReference type="Proteomes" id="UP001175261"/>
    </source>
</evidence>
<dbReference type="CDD" id="cd00067">
    <property type="entry name" value="GAL4"/>
    <property type="match status" value="1"/>
</dbReference>
<dbReference type="SMART" id="SM00066">
    <property type="entry name" value="GAL4"/>
    <property type="match status" value="1"/>
</dbReference>
<evidence type="ECO:0000256" key="6">
    <source>
        <dbReference type="SAM" id="MobiDB-lite"/>
    </source>
</evidence>
<dbReference type="GO" id="GO:0000981">
    <property type="term" value="F:DNA-binding transcription factor activity, RNA polymerase II-specific"/>
    <property type="evidence" value="ECO:0007669"/>
    <property type="project" value="InterPro"/>
</dbReference>
<dbReference type="InterPro" id="IPR036864">
    <property type="entry name" value="Zn2-C6_fun-type_DNA-bd_sf"/>
</dbReference>
<dbReference type="AlphaFoldDB" id="A0AA39GB49"/>
<feature type="region of interest" description="Disordered" evidence="6">
    <location>
        <begin position="48"/>
        <end position="78"/>
    </location>
</feature>
<feature type="compositionally biased region" description="Low complexity" evidence="6">
    <location>
        <begin position="64"/>
        <end position="77"/>
    </location>
</feature>
<evidence type="ECO:0000256" key="4">
    <source>
        <dbReference type="ARBA" id="ARBA00023163"/>
    </source>
</evidence>
<dbReference type="PANTHER" id="PTHR47660">
    <property type="entry name" value="TRANSCRIPTION FACTOR WITH C2H2 AND ZN(2)-CYS(6) DNA BINDING DOMAIN (EUROFUNG)-RELATED-RELATED"/>
    <property type="match status" value="1"/>
</dbReference>
<keyword evidence="4" id="KW-0804">Transcription</keyword>
<proteinExistence type="predicted"/>